<dbReference type="Pfam" id="PF22820">
    <property type="entry name" value="TcaA_3rd_4th"/>
    <property type="match status" value="1"/>
</dbReference>
<dbReference type="InterPro" id="IPR054528">
    <property type="entry name" value="TcaA_5th"/>
</dbReference>
<feature type="transmembrane region" description="Helical" evidence="6">
    <location>
        <begin position="58"/>
        <end position="81"/>
    </location>
</feature>
<evidence type="ECO:0000256" key="4">
    <source>
        <dbReference type="ARBA" id="ARBA00022989"/>
    </source>
</evidence>
<keyword evidence="2" id="KW-1003">Cell membrane</keyword>
<proteinExistence type="predicted"/>
<feature type="domain" description="Zinc-ribbon" evidence="7">
    <location>
        <begin position="3"/>
        <end position="23"/>
    </location>
</feature>
<keyword evidence="12" id="KW-1185">Reference proteome</keyword>
<dbReference type="PATRIC" id="fig|1196324.3.peg.2920"/>
<sequence length="467" mass="52612">MNYCKECGAELPDEAKFCMNCGAHNVVASAKKTPAPQAAPSFSATSDMKKKQPKKKNFGLIWLLISMAIVLLFTIGGFVFYKVMESQTGPEVAIKEWRVAVKNNDTEKIKDLLNESQSKTKATTEDAKSFIKLANEDSFLAKEMNELQMDAVKYEGSATIAVARSAEEVRWFSLEKAEKKAFFFDTYKVKVKPVDVYIHDYYDAELTLDGHKIKLDSDGILPAVLPGAHKLNVHYKSKYANLSKDFDLPLTQLKEGKVDMEVSLPANYLDFKTDTPDAHIVLDGKDTGVLATNSEDLSEIPTDGTSKVYLEKKVGKKVIRSKEVPIRDQTLDLRIDYEPLFKEGMSKKDKIVTFLKIYMAGFANVKTSAMNKNDHSSLDLYLEDHSPADKTMEKAVFNAHTDEQKLQLTSFKVDKIDTPTKKYLRVNTIEEYNSTIAGKKRKIKEKLSYYISEKDGILSIHEITPTK</sequence>
<keyword evidence="4 6" id="KW-1133">Transmembrane helix</keyword>
<evidence type="ECO:0000256" key="6">
    <source>
        <dbReference type="SAM" id="Phobius"/>
    </source>
</evidence>
<evidence type="ECO:0000313" key="12">
    <source>
        <dbReference type="Proteomes" id="UP000004080"/>
    </source>
</evidence>
<evidence type="ECO:0000256" key="2">
    <source>
        <dbReference type="ARBA" id="ARBA00022475"/>
    </source>
</evidence>
<dbReference type="STRING" id="1196324.A374_14290"/>
<keyword evidence="5 6" id="KW-0472">Membrane</keyword>
<dbReference type="Pfam" id="PF13240">
    <property type="entry name" value="Zn_Ribbon_1"/>
    <property type="match status" value="1"/>
</dbReference>
<accession>I8UDH9</accession>
<dbReference type="InterPro" id="IPR026870">
    <property type="entry name" value="Zinc_ribbon_dom"/>
</dbReference>
<dbReference type="PANTHER" id="PTHR40038:SF1">
    <property type="entry name" value="MEMBRANE-ASSOCIATED PROTEIN TCAA"/>
    <property type="match status" value="1"/>
</dbReference>
<dbReference type="OrthoDB" id="1682769at2"/>
<feature type="domain" description="TcaA protein NTF2-like" evidence="9">
    <location>
        <begin position="358"/>
        <end position="463"/>
    </location>
</feature>
<evidence type="ECO:0000256" key="5">
    <source>
        <dbReference type="ARBA" id="ARBA00023136"/>
    </source>
</evidence>
<dbReference type="RefSeq" id="WP_007202936.1">
    <property type="nucleotide sequence ID" value="NZ_AKKV01000030.1"/>
</dbReference>
<feature type="domain" description="TcaA 4th" evidence="10">
    <location>
        <begin position="266"/>
        <end position="331"/>
    </location>
</feature>
<dbReference type="EMBL" id="AKKV01000030">
    <property type="protein sequence ID" value="EIT84868.1"/>
    <property type="molecule type" value="Genomic_DNA"/>
</dbReference>
<dbReference type="InterPro" id="IPR054530">
    <property type="entry name" value="TcaA_4th"/>
</dbReference>
<reference evidence="11 12" key="1">
    <citation type="journal article" date="2012" name="J. Bacteriol.">
        <title>Genome of Bacillus macauensis ZFHKF-1, a Long-Chain-Forming Bacterium.</title>
        <authorList>
            <person name="Cai L."/>
            <person name="Zhang T."/>
        </authorList>
    </citation>
    <scope>NUCLEOTIDE SEQUENCE [LARGE SCALE GENOMIC DNA]</scope>
    <source>
        <strain evidence="11 12">ZFHKF-1</strain>
    </source>
</reference>
<evidence type="ECO:0000259" key="8">
    <source>
        <dbReference type="Pfam" id="PF22813"/>
    </source>
</evidence>
<comment type="subcellular location">
    <subcellularLocation>
        <location evidence="1">Cell membrane</location>
        <topology evidence="1">Single-pass membrane protein</topology>
    </subcellularLocation>
</comment>
<keyword evidence="3 6" id="KW-0812">Transmembrane</keyword>
<evidence type="ECO:0000259" key="7">
    <source>
        <dbReference type="Pfam" id="PF13240"/>
    </source>
</evidence>
<evidence type="ECO:0000259" key="10">
    <source>
        <dbReference type="Pfam" id="PF22820"/>
    </source>
</evidence>
<gene>
    <name evidence="11" type="ORF">A374_14290</name>
</gene>
<dbReference type="InterPro" id="IPR054529">
    <property type="entry name" value="TcaA_2nd"/>
</dbReference>
<protein>
    <submittedName>
        <fullName evidence="11">Uncharacterized protein</fullName>
    </submittedName>
</protein>
<evidence type="ECO:0000256" key="3">
    <source>
        <dbReference type="ARBA" id="ARBA00022692"/>
    </source>
</evidence>
<dbReference type="Pfam" id="PF22813">
    <property type="entry name" value="TcaA_2nd"/>
    <property type="match status" value="1"/>
</dbReference>
<dbReference type="PANTHER" id="PTHR40038">
    <property type="entry name" value="MEMBRANE-ASSOCIATED PROTEIN TCAA"/>
    <property type="match status" value="1"/>
</dbReference>
<organism evidence="11 12">
    <name type="scientific">Fictibacillus macauensis ZFHKF-1</name>
    <dbReference type="NCBI Taxonomy" id="1196324"/>
    <lineage>
        <taxon>Bacteria</taxon>
        <taxon>Bacillati</taxon>
        <taxon>Bacillota</taxon>
        <taxon>Bacilli</taxon>
        <taxon>Bacillales</taxon>
        <taxon>Fictibacillaceae</taxon>
        <taxon>Fictibacillus</taxon>
    </lineage>
</organism>
<dbReference type="AlphaFoldDB" id="I8UDH9"/>
<feature type="domain" description="TcaA second" evidence="8">
    <location>
        <begin position="91"/>
        <end position="191"/>
    </location>
</feature>
<dbReference type="Proteomes" id="UP000004080">
    <property type="component" value="Unassembled WGS sequence"/>
</dbReference>
<evidence type="ECO:0000259" key="9">
    <source>
        <dbReference type="Pfam" id="PF22819"/>
    </source>
</evidence>
<evidence type="ECO:0000313" key="11">
    <source>
        <dbReference type="EMBL" id="EIT84868.1"/>
    </source>
</evidence>
<comment type="caution">
    <text evidence="11">The sequence shown here is derived from an EMBL/GenBank/DDBJ whole genome shotgun (WGS) entry which is preliminary data.</text>
</comment>
<dbReference type="Pfam" id="PF22819">
    <property type="entry name" value="TcaA_5th"/>
    <property type="match status" value="1"/>
</dbReference>
<name>I8UDH9_9BACL</name>
<dbReference type="eggNOG" id="COG4640">
    <property type="taxonomic scope" value="Bacteria"/>
</dbReference>
<evidence type="ECO:0000256" key="1">
    <source>
        <dbReference type="ARBA" id="ARBA00004162"/>
    </source>
</evidence>
<dbReference type="GO" id="GO:0005886">
    <property type="term" value="C:plasma membrane"/>
    <property type="evidence" value="ECO:0007669"/>
    <property type="project" value="UniProtKB-SubCell"/>
</dbReference>